<dbReference type="OrthoDB" id="190201at2759"/>
<dbReference type="Pfam" id="PF12697">
    <property type="entry name" value="Abhydrolase_6"/>
    <property type="match status" value="1"/>
</dbReference>
<protein>
    <submittedName>
        <fullName evidence="3">Alpha/beta-Hydrolase</fullName>
    </submittedName>
</protein>
<dbReference type="OMA" id="TRNATHS"/>
<keyword evidence="1" id="KW-0732">Signal</keyword>
<keyword evidence="4" id="KW-1185">Reference proteome</keyword>
<sequence length="384" mass="41793">MPSSLLLKISVLSLLNLASSLPTTIFHDNTRTCQEYIIPITTTTVEAIPAFQPFRDNFDVVDFVNQIAARDAAKSFAPFSGTRNATHSYDISGTICWPTVQTEQAKTILLATPGLGFDKRYWDIQMNAEEYSFVDYAISRGYSVFFYDRLGTGLSSKVSGYDGAQASTHLAILKQLSVLLRSGQYTGGVGKPSKLAHVGHSFGSFLSQGLITQNPELSDGALFTGLAWDSSSQPPALESMGLRIANTQSEGRWVGLDNQYLTSGDIAGNAAFFFHGDSYDKQMLWYSDSVAQPLAIIELLTLTTLITGPSKFHGPVMVISGEFDFPLCGGNCTDTLRGPAELFFSNATDLQTVVHPKTGHAINYSFNATGAYAVMLDYLHKHQV</sequence>
<accession>S3D726</accession>
<name>S3D726_GLAL2</name>
<feature type="chain" id="PRO_5004519314" evidence="1">
    <location>
        <begin position="21"/>
        <end position="384"/>
    </location>
</feature>
<dbReference type="eggNOG" id="ENOG502SN1Z">
    <property type="taxonomic scope" value="Eukaryota"/>
</dbReference>
<dbReference type="InterPro" id="IPR000073">
    <property type="entry name" value="AB_hydrolase_1"/>
</dbReference>
<dbReference type="InterPro" id="IPR029058">
    <property type="entry name" value="AB_hydrolase_fold"/>
</dbReference>
<evidence type="ECO:0000259" key="2">
    <source>
        <dbReference type="Pfam" id="PF12697"/>
    </source>
</evidence>
<dbReference type="Proteomes" id="UP000016922">
    <property type="component" value="Unassembled WGS sequence"/>
</dbReference>
<gene>
    <name evidence="3" type="ORF">GLAREA_04582</name>
</gene>
<dbReference type="SUPFAM" id="SSF53474">
    <property type="entry name" value="alpha/beta-Hydrolases"/>
    <property type="match status" value="1"/>
</dbReference>
<dbReference type="Gene3D" id="3.40.50.1820">
    <property type="entry name" value="alpha/beta hydrolase"/>
    <property type="match status" value="1"/>
</dbReference>
<dbReference type="KEGG" id="glz:GLAREA_04582"/>
<evidence type="ECO:0000313" key="3">
    <source>
        <dbReference type="EMBL" id="EPE27791.1"/>
    </source>
</evidence>
<reference evidence="3 4" key="1">
    <citation type="journal article" date="2013" name="BMC Genomics">
        <title>Genomics-driven discovery of the pneumocandin biosynthetic gene cluster in the fungus Glarea lozoyensis.</title>
        <authorList>
            <person name="Chen L."/>
            <person name="Yue Q."/>
            <person name="Zhang X."/>
            <person name="Xiang M."/>
            <person name="Wang C."/>
            <person name="Li S."/>
            <person name="Che Y."/>
            <person name="Ortiz-Lopez F.J."/>
            <person name="Bills G.F."/>
            <person name="Liu X."/>
            <person name="An Z."/>
        </authorList>
    </citation>
    <scope>NUCLEOTIDE SEQUENCE [LARGE SCALE GENOMIC DNA]</scope>
    <source>
        <strain evidence="4">ATCC 20868 / MF5171</strain>
    </source>
</reference>
<keyword evidence="3" id="KW-0378">Hydrolase</keyword>
<dbReference type="HOGENOM" id="CLU_034763_1_0_1"/>
<organism evidence="3 4">
    <name type="scientific">Glarea lozoyensis (strain ATCC 20868 / MF5171)</name>
    <dbReference type="NCBI Taxonomy" id="1116229"/>
    <lineage>
        <taxon>Eukaryota</taxon>
        <taxon>Fungi</taxon>
        <taxon>Dikarya</taxon>
        <taxon>Ascomycota</taxon>
        <taxon>Pezizomycotina</taxon>
        <taxon>Leotiomycetes</taxon>
        <taxon>Helotiales</taxon>
        <taxon>Helotiaceae</taxon>
        <taxon>Glarea</taxon>
    </lineage>
</organism>
<feature type="domain" description="AB hydrolase-1" evidence="2">
    <location>
        <begin position="110"/>
        <end position="364"/>
    </location>
</feature>
<feature type="signal peptide" evidence="1">
    <location>
        <begin position="1"/>
        <end position="20"/>
    </location>
</feature>
<dbReference type="RefSeq" id="XP_008085150.1">
    <property type="nucleotide sequence ID" value="XM_008086959.1"/>
</dbReference>
<dbReference type="AlphaFoldDB" id="S3D726"/>
<evidence type="ECO:0000256" key="1">
    <source>
        <dbReference type="SAM" id="SignalP"/>
    </source>
</evidence>
<evidence type="ECO:0000313" key="4">
    <source>
        <dbReference type="Proteomes" id="UP000016922"/>
    </source>
</evidence>
<dbReference type="EMBL" id="KE145369">
    <property type="protein sequence ID" value="EPE27791.1"/>
    <property type="molecule type" value="Genomic_DNA"/>
</dbReference>
<dbReference type="GeneID" id="19463637"/>
<proteinExistence type="predicted"/>
<dbReference type="GO" id="GO:0016787">
    <property type="term" value="F:hydrolase activity"/>
    <property type="evidence" value="ECO:0007669"/>
    <property type="project" value="UniProtKB-KW"/>
</dbReference>